<accession>A0A0A9CIR1</accession>
<dbReference type="EMBL" id="GBRH01226478">
    <property type="protein sequence ID" value="JAD71417.1"/>
    <property type="molecule type" value="Transcribed_RNA"/>
</dbReference>
<organism evidence="1">
    <name type="scientific">Arundo donax</name>
    <name type="common">Giant reed</name>
    <name type="synonym">Donax arundinaceus</name>
    <dbReference type="NCBI Taxonomy" id="35708"/>
    <lineage>
        <taxon>Eukaryota</taxon>
        <taxon>Viridiplantae</taxon>
        <taxon>Streptophyta</taxon>
        <taxon>Embryophyta</taxon>
        <taxon>Tracheophyta</taxon>
        <taxon>Spermatophyta</taxon>
        <taxon>Magnoliopsida</taxon>
        <taxon>Liliopsida</taxon>
        <taxon>Poales</taxon>
        <taxon>Poaceae</taxon>
        <taxon>PACMAD clade</taxon>
        <taxon>Arundinoideae</taxon>
        <taxon>Arundineae</taxon>
        <taxon>Arundo</taxon>
    </lineage>
</organism>
<proteinExistence type="predicted"/>
<name>A0A0A9CIR1_ARUDO</name>
<evidence type="ECO:0000313" key="1">
    <source>
        <dbReference type="EMBL" id="JAD71417.1"/>
    </source>
</evidence>
<dbReference type="AlphaFoldDB" id="A0A0A9CIR1"/>
<reference evidence="1" key="2">
    <citation type="journal article" date="2015" name="Data Brief">
        <title>Shoot transcriptome of the giant reed, Arundo donax.</title>
        <authorList>
            <person name="Barrero R.A."/>
            <person name="Guerrero F.D."/>
            <person name="Moolhuijzen P."/>
            <person name="Goolsby J.A."/>
            <person name="Tidwell J."/>
            <person name="Bellgard S.E."/>
            <person name="Bellgard M.I."/>
        </authorList>
    </citation>
    <scope>NUCLEOTIDE SEQUENCE</scope>
    <source>
        <tissue evidence="1">Shoot tissue taken approximately 20 cm above the soil surface</tissue>
    </source>
</reference>
<reference evidence="1" key="1">
    <citation type="submission" date="2014-09" db="EMBL/GenBank/DDBJ databases">
        <authorList>
            <person name="Magalhaes I.L.F."/>
            <person name="Oliveira U."/>
            <person name="Santos F.R."/>
            <person name="Vidigal T.H.D.A."/>
            <person name="Brescovit A.D."/>
            <person name="Santos A.J."/>
        </authorList>
    </citation>
    <scope>NUCLEOTIDE SEQUENCE</scope>
    <source>
        <tissue evidence="1">Shoot tissue taken approximately 20 cm above the soil surface</tissue>
    </source>
</reference>
<sequence length="115" mass="12624">MPQLFHTHASHSAKAFRGRCHHGAARYEQGSQASAFVQSGMPHPITDQLFSEAWFTKPEGKLSSLSHPEISMSSRLESSIRPAMFDSDDSSSHREIDKLFRLLVTPASPPSASSS</sequence>
<protein>
    <submittedName>
        <fullName evidence="1">Uncharacterized protein</fullName>
    </submittedName>
</protein>